<dbReference type="EMBL" id="CP081150">
    <property type="protein sequence ID" value="QZA78538.1"/>
    <property type="molecule type" value="Genomic_DNA"/>
</dbReference>
<evidence type="ECO:0000313" key="2">
    <source>
        <dbReference type="Proteomes" id="UP000825679"/>
    </source>
</evidence>
<accession>A0ABX8Z7J5</accession>
<sequence length="69" mass="7708">MKQVSPVDSQIGRLVAVEVVELEFKDAFVGFSAASPAKYKYDFIDQLNVSIVEAEKNGVLRKIIDSYLK</sequence>
<reference evidence="1 2" key="1">
    <citation type="submission" date="2021-08" db="EMBL/GenBank/DDBJ databases">
        <title>complete genome sequencing of Deefgea sp. D25.</title>
        <authorList>
            <person name="Bae J.-W."/>
            <person name="Gim D.-H."/>
        </authorList>
    </citation>
    <scope>NUCLEOTIDE SEQUENCE [LARGE SCALE GENOMIC DNA]</scope>
    <source>
        <strain evidence="1 2">D25</strain>
    </source>
</reference>
<keyword evidence="2" id="KW-1185">Reference proteome</keyword>
<evidence type="ECO:0000313" key="1">
    <source>
        <dbReference type="EMBL" id="QZA78538.1"/>
    </source>
</evidence>
<dbReference type="RefSeq" id="WP_221007067.1">
    <property type="nucleotide sequence ID" value="NZ_CP081150.1"/>
</dbReference>
<protein>
    <recommendedName>
        <fullName evidence="3">Solute-binding protein family 3/N-terminal domain-containing protein</fullName>
    </recommendedName>
</protein>
<dbReference type="Proteomes" id="UP000825679">
    <property type="component" value="Chromosome"/>
</dbReference>
<proteinExistence type="predicted"/>
<name>A0ABX8Z7J5_9NEIS</name>
<gene>
    <name evidence="1" type="ORF">K4H28_03725</name>
</gene>
<organism evidence="1 2">
    <name type="scientific">Deefgea tanakiae</name>
    <dbReference type="NCBI Taxonomy" id="2865840"/>
    <lineage>
        <taxon>Bacteria</taxon>
        <taxon>Pseudomonadati</taxon>
        <taxon>Pseudomonadota</taxon>
        <taxon>Betaproteobacteria</taxon>
        <taxon>Neisseriales</taxon>
        <taxon>Chitinibacteraceae</taxon>
        <taxon>Deefgea</taxon>
    </lineage>
</organism>
<evidence type="ECO:0008006" key="3">
    <source>
        <dbReference type="Google" id="ProtNLM"/>
    </source>
</evidence>